<evidence type="ECO:0000256" key="2">
    <source>
        <dbReference type="SAM" id="SignalP"/>
    </source>
</evidence>
<dbReference type="Pfam" id="PF00149">
    <property type="entry name" value="Metallophos"/>
    <property type="match status" value="1"/>
</dbReference>
<feature type="domain" description="TMEM62 Ig-like" evidence="4">
    <location>
        <begin position="340"/>
        <end position="458"/>
    </location>
</feature>
<dbReference type="AlphaFoldDB" id="A0A835U3U3"/>
<dbReference type="InterPro" id="IPR004843">
    <property type="entry name" value="Calcineurin-like_PHP"/>
</dbReference>
<feature type="transmembrane region" description="Helical" evidence="1">
    <location>
        <begin position="665"/>
        <end position="684"/>
    </location>
</feature>
<organism evidence="6 7">
    <name type="scientific">Vanilla planifolia</name>
    <name type="common">Vanilla</name>
    <dbReference type="NCBI Taxonomy" id="51239"/>
    <lineage>
        <taxon>Eukaryota</taxon>
        <taxon>Viridiplantae</taxon>
        <taxon>Streptophyta</taxon>
        <taxon>Embryophyta</taxon>
        <taxon>Tracheophyta</taxon>
        <taxon>Spermatophyta</taxon>
        <taxon>Magnoliopsida</taxon>
        <taxon>Liliopsida</taxon>
        <taxon>Asparagales</taxon>
        <taxon>Orchidaceae</taxon>
        <taxon>Vanilloideae</taxon>
        <taxon>Vanilleae</taxon>
        <taxon>Vanilla</taxon>
    </lineage>
</organism>
<dbReference type="PANTHER" id="PTHR14795:SF6">
    <property type="entry name" value="METALLOPHOSPHOESTERASE-RELATED"/>
    <property type="match status" value="1"/>
</dbReference>
<feature type="transmembrane region" description="Helical" evidence="1">
    <location>
        <begin position="540"/>
        <end position="558"/>
    </location>
</feature>
<dbReference type="Pfam" id="PF24384">
    <property type="entry name" value="Ig_TMM62"/>
    <property type="match status" value="1"/>
</dbReference>
<sequence length="724" mass="81931">MAFPPSGLSSTAAMANLIVFLICLSSRTSNNLAFYFEGVSVAEAETVSREVFPMDGDLAWVVQISDLHISAYHPERADDLVRLLAPALRVVRPALLLVTGDITDAKNRRRTSSRQDESEWIQYKNSMDAVVKHSGIEKRRIFDIQGNHDKYGVPFVGSSLDFFSTHSISSQFNRLGTIQSISLEGGDRKYLFLGIDDTMSVGIRGPSNLFGHPTDERIAAAVTELKTLDEHLKSSVTKLVFGHFPMSFTASSAQGERYETAFAKQSISAYICGHLHATFGKQLWRLHTVSFPSDSMKPKRATQFWEWELGDWKDYRFIRILAIDQGEVSFLDLELNPSEKFQSSMLITYPTDSRINNRAVDHDKHLRNDINVLVFSVQEMVNVTAKIFDSRRDFCLVEEITMQPAPNYSINKPLFHAKWNPENYRSVSAHRYWLQVFAFDSEGEMITSIRRPFSVEGRAAHFSPTWLAYLIFYLQWENIYSILLWSNICFLVLLLSLPKLLTHLMKRNASYQNWAASTEGRNLLFNVFWFLIEGSRNTKLWAAMVTFLLYLLMFPWFWGRATSEDGEISEMYLSGWRMEASTDGGTLGVPDLMTITLPFMYFVVTPLFLAVYGLSAEMSAICLRLSRTTERSDLQALLVSGQNGAHLGWHVEKTRSLVCKRLRGWSWALLLICAVIVCSHSKLASGTMSAYGTRPVALSPAVSLVPLLLLVAAVYSMMTKSLRP</sequence>
<evidence type="ECO:0000259" key="3">
    <source>
        <dbReference type="Pfam" id="PF00149"/>
    </source>
</evidence>
<feature type="domain" description="TMEM62 C-terminal" evidence="5">
    <location>
        <begin position="482"/>
        <end position="700"/>
    </location>
</feature>
<dbReference type="InterPro" id="IPR029052">
    <property type="entry name" value="Metallo-depent_PP-like"/>
</dbReference>
<feature type="domain" description="Calcineurin-like phosphoesterase" evidence="3">
    <location>
        <begin position="61"/>
        <end position="276"/>
    </location>
</feature>
<dbReference type="PANTHER" id="PTHR14795">
    <property type="entry name" value="HELICASE RELATED"/>
    <property type="match status" value="1"/>
</dbReference>
<evidence type="ECO:0000313" key="7">
    <source>
        <dbReference type="Proteomes" id="UP000636800"/>
    </source>
</evidence>
<protein>
    <recommendedName>
        <fullName evidence="8">Calcineurin-like phosphoesterase domain-containing protein</fullName>
    </recommendedName>
</protein>
<dbReference type="EMBL" id="JADCNL010000426">
    <property type="protein sequence ID" value="KAG0447803.1"/>
    <property type="molecule type" value="Genomic_DNA"/>
</dbReference>
<dbReference type="Gene3D" id="3.60.21.10">
    <property type="match status" value="1"/>
</dbReference>
<dbReference type="InterPro" id="IPR056230">
    <property type="entry name" value="TMEM62_C"/>
</dbReference>
<keyword evidence="1" id="KW-0472">Membrane</keyword>
<name>A0A835U3U3_VANPL</name>
<accession>A0A835U3U3</accession>
<evidence type="ECO:0008006" key="8">
    <source>
        <dbReference type="Google" id="ProtNLM"/>
    </source>
</evidence>
<dbReference type="Pfam" id="PF24394">
    <property type="entry name" value="TMEM62_C"/>
    <property type="match status" value="1"/>
</dbReference>
<dbReference type="InterPro" id="IPR056229">
    <property type="entry name" value="Ig_TMM62"/>
</dbReference>
<gene>
    <name evidence="6" type="ORF">HPP92_028167</name>
</gene>
<keyword evidence="7" id="KW-1185">Reference proteome</keyword>
<evidence type="ECO:0000259" key="4">
    <source>
        <dbReference type="Pfam" id="PF24384"/>
    </source>
</evidence>
<keyword evidence="1" id="KW-1133">Transmembrane helix</keyword>
<proteinExistence type="predicted"/>
<evidence type="ECO:0000256" key="1">
    <source>
        <dbReference type="SAM" id="Phobius"/>
    </source>
</evidence>
<comment type="caution">
    <text evidence="6">The sequence shown here is derived from an EMBL/GenBank/DDBJ whole genome shotgun (WGS) entry which is preliminary data.</text>
</comment>
<feature type="signal peptide" evidence="2">
    <location>
        <begin position="1"/>
        <end position="33"/>
    </location>
</feature>
<keyword evidence="1" id="KW-0812">Transmembrane</keyword>
<feature type="transmembrane region" description="Helical" evidence="1">
    <location>
        <begin position="599"/>
        <end position="623"/>
    </location>
</feature>
<dbReference type="GO" id="GO:0016787">
    <property type="term" value="F:hydrolase activity"/>
    <property type="evidence" value="ECO:0007669"/>
    <property type="project" value="InterPro"/>
</dbReference>
<feature type="chain" id="PRO_5032489717" description="Calcineurin-like phosphoesterase domain-containing protein" evidence="2">
    <location>
        <begin position="34"/>
        <end position="724"/>
    </location>
</feature>
<evidence type="ECO:0000313" key="6">
    <source>
        <dbReference type="EMBL" id="KAG0447803.1"/>
    </source>
</evidence>
<reference evidence="6 7" key="1">
    <citation type="journal article" date="2020" name="Nat. Food">
        <title>A phased Vanilla planifolia genome enables genetic improvement of flavour and production.</title>
        <authorList>
            <person name="Hasing T."/>
            <person name="Tang H."/>
            <person name="Brym M."/>
            <person name="Khazi F."/>
            <person name="Huang T."/>
            <person name="Chambers A.H."/>
        </authorList>
    </citation>
    <scope>NUCLEOTIDE SEQUENCE [LARGE SCALE GENOMIC DNA]</scope>
    <source>
        <tissue evidence="6">Leaf</tissue>
    </source>
</reference>
<feature type="transmembrane region" description="Helical" evidence="1">
    <location>
        <begin position="696"/>
        <end position="718"/>
    </location>
</feature>
<feature type="transmembrane region" description="Helical" evidence="1">
    <location>
        <begin position="482"/>
        <end position="501"/>
    </location>
</feature>
<dbReference type="SUPFAM" id="SSF56300">
    <property type="entry name" value="Metallo-dependent phosphatases"/>
    <property type="match status" value="1"/>
</dbReference>
<dbReference type="Proteomes" id="UP000636800">
    <property type="component" value="Unassembled WGS sequence"/>
</dbReference>
<evidence type="ECO:0000259" key="5">
    <source>
        <dbReference type="Pfam" id="PF24394"/>
    </source>
</evidence>
<keyword evidence="2" id="KW-0732">Signal</keyword>